<evidence type="ECO:0000256" key="9">
    <source>
        <dbReference type="ARBA" id="ARBA00047913"/>
    </source>
</evidence>
<comment type="catalytic activity">
    <reaction evidence="8 10">
        <text>L-aspartyl-tRNA(Asn) + L-glutamine + ATP + H2O = L-asparaginyl-tRNA(Asn) + L-glutamate + ADP + phosphate + 2 H(+)</text>
        <dbReference type="Rhea" id="RHEA:14513"/>
        <dbReference type="Rhea" id="RHEA-COMP:9674"/>
        <dbReference type="Rhea" id="RHEA-COMP:9677"/>
        <dbReference type="ChEBI" id="CHEBI:15377"/>
        <dbReference type="ChEBI" id="CHEBI:15378"/>
        <dbReference type="ChEBI" id="CHEBI:29985"/>
        <dbReference type="ChEBI" id="CHEBI:30616"/>
        <dbReference type="ChEBI" id="CHEBI:43474"/>
        <dbReference type="ChEBI" id="CHEBI:58359"/>
        <dbReference type="ChEBI" id="CHEBI:78515"/>
        <dbReference type="ChEBI" id="CHEBI:78516"/>
        <dbReference type="ChEBI" id="CHEBI:456216"/>
    </reaction>
</comment>
<dbReference type="InterPro" id="IPR014746">
    <property type="entry name" value="Gln_synth/guanido_kin_cat_dom"/>
</dbReference>
<comment type="similarity">
    <text evidence="1 10">Belongs to the GatB/GatE family. GatB subfamily.</text>
</comment>
<comment type="subunit">
    <text evidence="2 10">Heterotrimer of A, B and C subunits.</text>
</comment>
<dbReference type="AlphaFoldDB" id="A0A1G1X3V2"/>
<dbReference type="SUPFAM" id="SSF55931">
    <property type="entry name" value="Glutamine synthetase/guanido kinase"/>
    <property type="match status" value="1"/>
</dbReference>
<keyword evidence="3 10" id="KW-0436">Ligase</keyword>
<dbReference type="InterPro" id="IPR018027">
    <property type="entry name" value="Asn/Gln_amidotransferase"/>
</dbReference>
<dbReference type="FunFam" id="1.10.10.410:FF:000001">
    <property type="entry name" value="Aspartyl/glutamyl-tRNA(Asn/Gln) amidotransferase subunit B"/>
    <property type="match status" value="1"/>
</dbReference>
<dbReference type="SMART" id="SM00845">
    <property type="entry name" value="GatB_Yqey"/>
    <property type="match status" value="1"/>
</dbReference>
<keyword evidence="4 10" id="KW-0547">Nucleotide-binding</keyword>
<evidence type="ECO:0000313" key="13">
    <source>
        <dbReference type="Proteomes" id="UP000177528"/>
    </source>
</evidence>
<evidence type="ECO:0000256" key="8">
    <source>
        <dbReference type="ARBA" id="ARBA00047380"/>
    </source>
</evidence>
<comment type="caution">
    <text evidence="12">The sequence shown here is derived from an EMBL/GenBank/DDBJ whole genome shotgun (WGS) entry which is preliminary data.</text>
</comment>
<keyword evidence="6 10" id="KW-0648">Protein biosynthesis</keyword>
<dbReference type="EMBL" id="MHHR01000011">
    <property type="protein sequence ID" value="OGY34692.1"/>
    <property type="molecule type" value="Genomic_DNA"/>
</dbReference>
<evidence type="ECO:0000313" key="12">
    <source>
        <dbReference type="EMBL" id="OGY34692.1"/>
    </source>
</evidence>
<dbReference type="Proteomes" id="UP000177528">
    <property type="component" value="Unassembled WGS sequence"/>
</dbReference>
<dbReference type="PROSITE" id="PS01234">
    <property type="entry name" value="GATB"/>
    <property type="match status" value="1"/>
</dbReference>
<evidence type="ECO:0000256" key="4">
    <source>
        <dbReference type="ARBA" id="ARBA00022741"/>
    </source>
</evidence>
<dbReference type="InterPro" id="IPR023168">
    <property type="entry name" value="GatB_Yqey_C_2"/>
</dbReference>
<dbReference type="GO" id="GO:0006412">
    <property type="term" value="P:translation"/>
    <property type="evidence" value="ECO:0007669"/>
    <property type="project" value="UniProtKB-UniRule"/>
</dbReference>
<gene>
    <name evidence="10" type="primary">gatB</name>
    <name evidence="12" type="ORF">A3D99_05135</name>
</gene>
<dbReference type="InterPro" id="IPR004413">
    <property type="entry name" value="GatB"/>
</dbReference>
<dbReference type="GO" id="GO:0050566">
    <property type="term" value="F:asparaginyl-tRNA synthase (glutamine-hydrolyzing) activity"/>
    <property type="evidence" value="ECO:0007669"/>
    <property type="project" value="RHEA"/>
</dbReference>
<feature type="domain" description="Asn/Gln amidotransferase" evidence="11">
    <location>
        <begin position="328"/>
        <end position="491"/>
    </location>
</feature>
<dbReference type="InterPro" id="IPR017958">
    <property type="entry name" value="Gln-tRNA_amidoTrfase_suB_CS"/>
</dbReference>
<evidence type="ECO:0000256" key="6">
    <source>
        <dbReference type="ARBA" id="ARBA00022917"/>
    </source>
</evidence>
<evidence type="ECO:0000256" key="3">
    <source>
        <dbReference type="ARBA" id="ARBA00022598"/>
    </source>
</evidence>
<dbReference type="InterPro" id="IPR017959">
    <property type="entry name" value="Asn/Gln-tRNA_amidoTrfase_suB/E"/>
</dbReference>
<evidence type="ECO:0000256" key="2">
    <source>
        <dbReference type="ARBA" id="ARBA00011123"/>
    </source>
</evidence>
<evidence type="ECO:0000256" key="1">
    <source>
        <dbReference type="ARBA" id="ARBA00005306"/>
    </source>
</evidence>
<dbReference type="SUPFAM" id="SSF89095">
    <property type="entry name" value="GatB/YqeY motif"/>
    <property type="match status" value="1"/>
</dbReference>
<organism evidence="12 13">
    <name type="scientific">Candidatus Andersenbacteria bacterium RIFCSPHIGHO2_12_FULL_45_11</name>
    <dbReference type="NCBI Taxonomy" id="1797281"/>
    <lineage>
        <taxon>Bacteria</taxon>
        <taxon>Candidatus Anderseniibacteriota</taxon>
    </lineage>
</organism>
<dbReference type="GO" id="GO:0005524">
    <property type="term" value="F:ATP binding"/>
    <property type="evidence" value="ECO:0007669"/>
    <property type="project" value="UniProtKB-KW"/>
</dbReference>
<reference evidence="12 13" key="1">
    <citation type="journal article" date="2016" name="Nat. Commun.">
        <title>Thousands of microbial genomes shed light on interconnected biogeochemical processes in an aquifer system.</title>
        <authorList>
            <person name="Anantharaman K."/>
            <person name="Brown C.T."/>
            <person name="Hug L.A."/>
            <person name="Sharon I."/>
            <person name="Castelle C.J."/>
            <person name="Probst A.J."/>
            <person name="Thomas B.C."/>
            <person name="Singh A."/>
            <person name="Wilkins M.J."/>
            <person name="Karaoz U."/>
            <person name="Brodie E.L."/>
            <person name="Williams K.H."/>
            <person name="Hubbard S.S."/>
            <person name="Banfield J.F."/>
        </authorList>
    </citation>
    <scope>NUCLEOTIDE SEQUENCE [LARGE SCALE GENOMIC DNA]</scope>
</reference>
<dbReference type="Pfam" id="PF02637">
    <property type="entry name" value="GatB_Yqey"/>
    <property type="match status" value="1"/>
</dbReference>
<dbReference type="NCBIfam" id="NF004012">
    <property type="entry name" value="PRK05477.1-2"/>
    <property type="match status" value="1"/>
</dbReference>
<comment type="function">
    <text evidence="7 10">Allows the formation of correctly charged Asn-tRNA(Asn) or Gln-tRNA(Gln) through the transamidation of misacylated Asp-tRNA(Asn) or Glu-tRNA(Gln) in organisms which lack either or both of asparaginyl-tRNA or glutaminyl-tRNA synthetases. The reaction takes place in the presence of glutamine and ATP through an activated phospho-Asp-tRNA(Asn) or phospho-Glu-tRNA(Gln).</text>
</comment>
<accession>A0A1G1X3V2</accession>
<dbReference type="NCBIfam" id="TIGR00133">
    <property type="entry name" value="gatB"/>
    <property type="match status" value="1"/>
</dbReference>
<keyword evidence="5 10" id="KW-0067">ATP-binding</keyword>
<evidence type="ECO:0000256" key="10">
    <source>
        <dbReference type="HAMAP-Rule" id="MF_00121"/>
    </source>
</evidence>
<protein>
    <recommendedName>
        <fullName evidence="10">Aspartyl/glutamyl-tRNA(Asn/Gln) amidotransferase subunit B</fullName>
        <shortName evidence="10">Asp/Glu-ADT subunit B</shortName>
        <ecNumber evidence="10">6.3.5.-</ecNumber>
    </recommendedName>
</protein>
<dbReference type="NCBIfam" id="NF004014">
    <property type="entry name" value="PRK05477.1-4"/>
    <property type="match status" value="1"/>
</dbReference>
<dbReference type="Pfam" id="PF02934">
    <property type="entry name" value="GatB_N"/>
    <property type="match status" value="1"/>
</dbReference>
<dbReference type="EC" id="6.3.5.-" evidence="10"/>
<proteinExistence type="inferred from homology"/>
<dbReference type="GO" id="GO:0050567">
    <property type="term" value="F:glutaminyl-tRNA synthase (glutamine-hydrolyzing) activity"/>
    <property type="evidence" value="ECO:0007669"/>
    <property type="project" value="UniProtKB-UniRule"/>
</dbReference>
<dbReference type="PANTHER" id="PTHR11659">
    <property type="entry name" value="GLUTAMYL-TRNA GLN AMIDOTRANSFERASE SUBUNIT B MITOCHONDRIAL AND PROKARYOTIC PET112-RELATED"/>
    <property type="match status" value="1"/>
</dbReference>
<dbReference type="InterPro" id="IPR003789">
    <property type="entry name" value="Asn/Gln_tRNA_amidoTrase-B-like"/>
</dbReference>
<name>A0A1G1X3V2_9BACT</name>
<sequence>MNLIPIIGLEIHVQLKTKSKMFCSCANVLGDAAPNTSICPICMGYPGTLPVPNKQAIEWTQLAGAALGCELAMESKFDRKSYFYPDLPKGYQVSQYDKPFCLKGEFPIVVNGKERTIGITRIHLEEDAAKNTHSKDGKSTLVDYNRAGTALMEIVTEPDIASPEEARIFLQELQRVMRALGVSDADMERGQMRCDANVSLRLETQTEFSPKTEIKNVNSFKFVEKALAYEIERQTKLWEEGSIPTHATRGFNSETGKTTLQRTKEEAADYRYFPEPDIPPFTFTEEQLAKIAKSLPELPWEARERFTNEFGVSAQQAELLIIDKDLAHFFEDTCSEIAELDNERVDIAPAEESKLVQLASNIILHELRALLEKESIAGNELKITPENFAELLVLLHHKKIGSNAVVPMLEEMQRTGGDPDPIMQNLGLEQVSDAGELDIVIQGVISENPDVVAKIKAGKDAGLQFLMGQVMAKTKGKANPGVVMEMLREAIGGRK</sequence>
<evidence type="ECO:0000256" key="7">
    <source>
        <dbReference type="ARBA" id="ARBA00024799"/>
    </source>
</evidence>
<dbReference type="Gene3D" id="1.10.10.410">
    <property type="match status" value="1"/>
</dbReference>
<evidence type="ECO:0000256" key="5">
    <source>
        <dbReference type="ARBA" id="ARBA00022840"/>
    </source>
</evidence>
<dbReference type="InterPro" id="IPR006075">
    <property type="entry name" value="Asn/Gln-tRNA_Trfase_suB/E_cat"/>
</dbReference>
<dbReference type="HAMAP" id="MF_00121">
    <property type="entry name" value="GatB"/>
    <property type="match status" value="1"/>
</dbReference>
<comment type="catalytic activity">
    <reaction evidence="9 10">
        <text>L-glutamyl-tRNA(Gln) + L-glutamine + ATP + H2O = L-glutaminyl-tRNA(Gln) + L-glutamate + ADP + phosphate + H(+)</text>
        <dbReference type="Rhea" id="RHEA:17521"/>
        <dbReference type="Rhea" id="RHEA-COMP:9681"/>
        <dbReference type="Rhea" id="RHEA-COMP:9684"/>
        <dbReference type="ChEBI" id="CHEBI:15377"/>
        <dbReference type="ChEBI" id="CHEBI:15378"/>
        <dbReference type="ChEBI" id="CHEBI:29985"/>
        <dbReference type="ChEBI" id="CHEBI:30616"/>
        <dbReference type="ChEBI" id="CHEBI:43474"/>
        <dbReference type="ChEBI" id="CHEBI:58359"/>
        <dbReference type="ChEBI" id="CHEBI:78520"/>
        <dbReference type="ChEBI" id="CHEBI:78521"/>
        <dbReference type="ChEBI" id="CHEBI:456216"/>
    </reaction>
</comment>
<evidence type="ECO:0000259" key="11">
    <source>
        <dbReference type="SMART" id="SM00845"/>
    </source>
</evidence>